<evidence type="ECO:0000256" key="1">
    <source>
        <dbReference type="ARBA" id="ARBA00005964"/>
    </source>
</evidence>
<evidence type="ECO:0000256" key="4">
    <source>
        <dbReference type="RuleBase" id="RU361235"/>
    </source>
</evidence>
<comment type="similarity">
    <text evidence="1 4">Belongs to the type-B carboxylesterase/lipase family.</text>
</comment>
<evidence type="ECO:0000259" key="6">
    <source>
        <dbReference type="Pfam" id="PF00135"/>
    </source>
</evidence>
<dbReference type="Gene3D" id="3.40.50.1820">
    <property type="entry name" value="alpha/beta hydrolase"/>
    <property type="match status" value="1"/>
</dbReference>
<name>A0A6V7XID7_MELEN</name>
<protein>
    <recommendedName>
        <fullName evidence="4">Carboxylic ester hydrolase</fullName>
        <ecNumber evidence="4">3.1.1.-</ecNumber>
    </recommendedName>
</protein>
<feature type="transmembrane region" description="Helical" evidence="5">
    <location>
        <begin position="88"/>
        <end position="108"/>
    </location>
</feature>
<reference evidence="7 8" key="1">
    <citation type="submission" date="2020-08" db="EMBL/GenBank/DDBJ databases">
        <authorList>
            <person name="Koutsovoulos G."/>
            <person name="Danchin GJ E."/>
        </authorList>
    </citation>
    <scope>NUCLEOTIDE SEQUENCE [LARGE SCALE GENOMIC DNA]</scope>
</reference>
<dbReference type="OrthoDB" id="19653at2759"/>
<proteinExistence type="inferred from homology"/>
<sequence length="283" mass="31426">MDYSIEDRKRIKSLKTNNGFCLSLRHLLYFPFVFLSQYVVSAAVYVNLSDGSPIFGSFVQAATGKYISHFWVFLLLNPPLENCDFDGLFQNVLGGNNGMLLLSVTLVFNLQIPILVIFMGLQCGILIHLVLDCLYLNIYVPGEIDREKRLPVLFWIYGGGFWSGTASLDVYDGKIFAGEENVIIVTVNYRVTVFGFLYLGREEAPGNMGLWDQLLALKWVYKNIQAFGGDPSLITLFGESAGGASVSMHMLSPLSQPYFTRSILQSGAATAPWAVENKQVASI</sequence>
<evidence type="ECO:0000313" key="8">
    <source>
        <dbReference type="Proteomes" id="UP000580250"/>
    </source>
</evidence>
<dbReference type="InterPro" id="IPR050654">
    <property type="entry name" value="AChE-related_enzymes"/>
</dbReference>
<keyword evidence="5" id="KW-0472">Membrane</keyword>
<dbReference type="InterPro" id="IPR029058">
    <property type="entry name" value="AB_hydrolase_fold"/>
</dbReference>
<evidence type="ECO:0000313" key="7">
    <source>
        <dbReference type="EMBL" id="CAD2199129.1"/>
    </source>
</evidence>
<dbReference type="EC" id="3.1.1.-" evidence="4"/>
<dbReference type="SUPFAM" id="SSF53474">
    <property type="entry name" value="alpha/beta-Hydrolases"/>
    <property type="match status" value="1"/>
</dbReference>
<dbReference type="GO" id="GO:0003990">
    <property type="term" value="F:acetylcholinesterase activity"/>
    <property type="evidence" value="ECO:0007669"/>
    <property type="project" value="TreeGrafter"/>
</dbReference>
<dbReference type="PROSITE" id="PS00122">
    <property type="entry name" value="CARBOXYLESTERASE_B_1"/>
    <property type="match status" value="1"/>
</dbReference>
<feature type="domain" description="Carboxylesterase type B" evidence="6">
    <location>
        <begin position="132"/>
        <end position="280"/>
    </location>
</feature>
<evidence type="ECO:0000256" key="2">
    <source>
        <dbReference type="ARBA" id="ARBA00022487"/>
    </source>
</evidence>
<dbReference type="GO" id="GO:0005615">
    <property type="term" value="C:extracellular space"/>
    <property type="evidence" value="ECO:0007669"/>
    <property type="project" value="TreeGrafter"/>
</dbReference>
<comment type="caution">
    <text evidence="7">The sequence shown here is derived from an EMBL/GenBank/DDBJ whole genome shotgun (WGS) entry which is preliminary data.</text>
</comment>
<gene>
    <name evidence="7" type="ORF">MENT_LOCUS52498</name>
</gene>
<feature type="transmembrane region" description="Helical" evidence="5">
    <location>
        <begin position="27"/>
        <end position="48"/>
    </location>
</feature>
<dbReference type="AlphaFoldDB" id="A0A6V7XID7"/>
<dbReference type="Pfam" id="PF00135">
    <property type="entry name" value="COesterase"/>
    <property type="match status" value="1"/>
</dbReference>
<dbReference type="GO" id="GO:0006581">
    <property type="term" value="P:acetylcholine catabolic process"/>
    <property type="evidence" value="ECO:0007669"/>
    <property type="project" value="TreeGrafter"/>
</dbReference>
<feature type="transmembrane region" description="Helical" evidence="5">
    <location>
        <begin position="54"/>
        <end position="76"/>
    </location>
</feature>
<feature type="transmembrane region" description="Helical" evidence="5">
    <location>
        <begin position="114"/>
        <end position="140"/>
    </location>
</feature>
<keyword evidence="2" id="KW-0719">Serine esterase</keyword>
<keyword evidence="3 4" id="KW-0378">Hydrolase</keyword>
<dbReference type="GO" id="GO:0005886">
    <property type="term" value="C:plasma membrane"/>
    <property type="evidence" value="ECO:0007669"/>
    <property type="project" value="TreeGrafter"/>
</dbReference>
<accession>A0A6V7XID7</accession>
<dbReference type="PANTHER" id="PTHR43918:SF12">
    <property type="entry name" value="ACETYLCHOLINESTERASE 1"/>
    <property type="match status" value="1"/>
</dbReference>
<keyword evidence="5" id="KW-0812">Transmembrane</keyword>
<keyword evidence="5" id="KW-1133">Transmembrane helix</keyword>
<dbReference type="InterPro" id="IPR019826">
    <property type="entry name" value="Carboxylesterase_B_AS"/>
</dbReference>
<dbReference type="EMBL" id="CAJEWN010001651">
    <property type="protein sequence ID" value="CAD2199129.1"/>
    <property type="molecule type" value="Genomic_DNA"/>
</dbReference>
<dbReference type="PANTHER" id="PTHR43918">
    <property type="entry name" value="ACETYLCHOLINESTERASE"/>
    <property type="match status" value="1"/>
</dbReference>
<organism evidence="7 8">
    <name type="scientific">Meloidogyne enterolobii</name>
    <name type="common">Root-knot nematode worm</name>
    <name type="synonym">Meloidogyne mayaguensis</name>
    <dbReference type="NCBI Taxonomy" id="390850"/>
    <lineage>
        <taxon>Eukaryota</taxon>
        <taxon>Metazoa</taxon>
        <taxon>Ecdysozoa</taxon>
        <taxon>Nematoda</taxon>
        <taxon>Chromadorea</taxon>
        <taxon>Rhabditida</taxon>
        <taxon>Tylenchina</taxon>
        <taxon>Tylenchomorpha</taxon>
        <taxon>Tylenchoidea</taxon>
        <taxon>Meloidogynidae</taxon>
        <taxon>Meloidogyninae</taxon>
        <taxon>Meloidogyne</taxon>
    </lineage>
</organism>
<dbReference type="Proteomes" id="UP000580250">
    <property type="component" value="Unassembled WGS sequence"/>
</dbReference>
<evidence type="ECO:0000256" key="5">
    <source>
        <dbReference type="SAM" id="Phobius"/>
    </source>
</evidence>
<evidence type="ECO:0000256" key="3">
    <source>
        <dbReference type="ARBA" id="ARBA00022801"/>
    </source>
</evidence>
<dbReference type="GO" id="GO:0019695">
    <property type="term" value="P:choline metabolic process"/>
    <property type="evidence" value="ECO:0007669"/>
    <property type="project" value="TreeGrafter"/>
</dbReference>
<dbReference type="InterPro" id="IPR002018">
    <property type="entry name" value="CarbesteraseB"/>
</dbReference>